<gene>
    <name evidence="2" type="ORF">SAMN04488558_106110</name>
</gene>
<name>A0A1H9E6C7_9LACT</name>
<feature type="signal peptide" evidence="1">
    <location>
        <begin position="1"/>
        <end position="24"/>
    </location>
</feature>
<dbReference type="RefSeq" id="WP_092571924.1">
    <property type="nucleotide sequence ID" value="NZ_FOEN01000006.1"/>
</dbReference>
<evidence type="ECO:0000256" key="1">
    <source>
        <dbReference type="SAM" id="SignalP"/>
    </source>
</evidence>
<evidence type="ECO:0000313" key="3">
    <source>
        <dbReference type="Proteomes" id="UP000198833"/>
    </source>
</evidence>
<proteinExistence type="predicted"/>
<accession>A0A1H9E6C7</accession>
<sequence length="151" mass="17310">MMKKHKFLKGLGLIMVMVAVFISANTKVSGQTISADSLEQPLTFISHVVTRPSEIYLDPQANEIIFRSQDDEISQRLVSIQAQNEQEIKLKSAYCSRVKVIKVSQQIEWNPTEDSNFPEAQAFLFKSREDRLSIAIRLDPETDIYTEYILK</sequence>
<feature type="chain" id="PRO_5039602881" evidence="1">
    <location>
        <begin position="25"/>
        <end position="151"/>
    </location>
</feature>
<organism evidence="2 3">
    <name type="scientific">Ignavigranum ruoffiae</name>
    <dbReference type="NCBI Taxonomy" id="89093"/>
    <lineage>
        <taxon>Bacteria</taxon>
        <taxon>Bacillati</taxon>
        <taxon>Bacillota</taxon>
        <taxon>Bacilli</taxon>
        <taxon>Lactobacillales</taxon>
        <taxon>Aerococcaceae</taxon>
        <taxon>Ignavigranum</taxon>
    </lineage>
</organism>
<dbReference type="AlphaFoldDB" id="A0A1H9E6C7"/>
<keyword evidence="1" id="KW-0732">Signal</keyword>
<keyword evidence="3" id="KW-1185">Reference proteome</keyword>
<protein>
    <submittedName>
        <fullName evidence="2">Uncharacterized protein</fullName>
    </submittedName>
</protein>
<dbReference type="Proteomes" id="UP000198833">
    <property type="component" value="Unassembled WGS sequence"/>
</dbReference>
<evidence type="ECO:0000313" key="2">
    <source>
        <dbReference type="EMBL" id="SEQ21177.1"/>
    </source>
</evidence>
<reference evidence="2 3" key="1">
    <citation type="submission" date="2016-10" db="EMBL/GenBank/DDBJ databases">
        <authorList>
            <person name="de Groot N.N."/>
        </authorList>
    </citation>
    <scope>NUCLEOTIDE SEQUENCE [LARGE SCALE GENOMIC DNA]</scope>
    <source>
        <strain evidence="2 3">DSM 15695</strain>
    </source>
</reference>
<dbReference type="EMBL" id="FOEN01000006">
    <property type="protein sequence ID" value="SEQ21177.1"/>
    <property type="molecule type" value="Genomic_DNA"/>
</dbReference>